<accession>A0AAV9AJB3</accession>
<gene>
    <name evidence="11" type="ORF">QJS04_geneDACA008570</name>
</gene>
<evidence type="ECO:0000313" key="12">
    <source>
        <dbReference type="Proteomes" id="UP001179952"/>
    </source>
</evidence>
<comment type="subunit">
    <text evidence="3 8">Homodimer and heterodimers.</text>
</comment>
<keyword evidence="7 8" id="KW-0472">Membrane</keyword>
<evidence type="ECO:0000256" key="6">
    <source>
        <dbReference type="ARBA" id="ARBA00022989"/>
    </source>
</evidence>
<organism evidence="11 12">
    <name type="scientific">Acorus gramineus</name>
    <name type="common">Dwarf sweet flag</name>
    <dbReference type="NCBI Taxonomy" id="55184"/>
    <lineage>
        <taxon>Eukaryota</taxon>
        <taxon>Viridiplantae</taxon>
        <taxon>Streptophyta</taxon>
        <taxon>Embryophyta</taxon>
        <taxon>Tracheophyta</taxon>
        <taxon>Spermatophyta</taxon>
        <taxon>Magnoliopsida</taxon>
        <taxon>Liliopsida</taxon>
        <taxon>Acoraceae</taxon>
        <taxon>Acorus</taxon>
    </lineage>
</organism>
<keyword evidence="12" id="KW-1185">Reference proteome</keyword>
<dbReference type="Proteomes" id="UP001179952">
    <property type="component" value="Unassembled WGS sequence"/>
</dbReference>
<comment type="caution">
    <text evidence="11">The sequence shown here is derived from an EMBL/GenBank/DDBJ whole genome shotgun (WGS) entry which is preliminary data.</text>
</comment>
<dbReference type="Pfam" id="PF04535">
    <property type="entry name" value="CASP_dom"/>
    <property type="match status" value="1"/>
</dbReference>
<dbReference type="PANTHER" id="PTHR36488:SF11">
    <property type="entry name" value="CASP-LIKE PROTEIN"/>
    <property type="match status" value="1"/>
</dbReference>
<evidence type="ECO:0000256" key="3">
    <source>
        <dbReference type="ARBA" id="ARBA00011489"/>
    </source>
</evidence>
<evidence type="ECO:0000256" key="7">
    <source>
        <dbReference type="ARBA" id="ARBA00023136"/>
    </source>
</evidence>
<feature type="transmembrane region" description="Helical" evidence="8">
    <location>
        <begin position="98"/>
        <end position="124"/>
    </location>
</feature>
<keyword evidence="5 8" id="KW-0812">Transmembrane</keyword>
<feature type="transmembrane region" description="Helical" evidence="8">
    <location>
        <begin position="58"/>
        <end position="78"/>
    </location>
</feature>
<feature type="compositionally biased region" description="Polar residues" evidence="9">
    <location>
        <begin position="1"/>
        <end position="14"/>
    </location>
</feature>
<reference evidence="11" key="1">
    <citation type="journal article" date="2023" name="Nat. Commun.">
        <title>Diploid and tetraploid genomes of Acorus and the evolution of monocots.</title>
        <authorList>
            <person name="Ma L."/>
            <person name="Liu K.W."/>
            <person name="Li Z."/>
            <person name="Hsiao Y.Y."/>
            <person name="Qi Y."/>
            <person name="Fu T."/>
            <person name="Tang G.D."/>
            <person name="Zhang D."/>
            <person name="Sun W.H."/>
            <person name="Liu D.K."/>
            <person name="Li Y."/>
            <person name="Chen G.Z."/>
            <person name="Liu X.D."/>
            <person name="Liao X.Y."/>
            <person name="Jiang Y.T."/>
            <person name="Yu X."/>
            <person name="Hao Y."/>
            <person name="Huang J."/>
            <person name="Zhao X.W."/>
            <person name="Ke S."/>
            <person name="Chen Y.Y."/>
            <person name="Wu W.L."/>
            <person name="Hsu J.L."/>
            <person name="Lin Y.F."/>
            <person name="Huang M.D."/>
            <person name="Li C.Y."/>
            <person name="Huang L."/>
            <person name="Wang Z.W."/>
            <person name="Zhao X."/>
            <person name="Zhong W.Y."/>
            <person name="Peng D.H."/>
            <person name="Ahmad S."/>
            <person name="Lan S."/>
            <person name="Zhang J.S."/>
            <person name="Tsai W.C."/>
            <person name="Van de Peer Y."/>
            <person name="Liu Z.J."/>
        </authorList>
    </citation>
    <scope>NUCLEOTIDE SEQUENCE</scope>
    <source>
        <strain evidence="11">SCP</strain>
    </source>
</reference>
<dbReference type="NCBIfam" id="TIGR01569">
    <property type="entry name" value="A_tha_TIGR01569"/>
    <property type="match status" value="1"/>
</dbReference>
<evidence type="ECO:0000256" key="9">
    <source>
        <dbReference type="SAM" id="MobiDB-lite"/>
    </source>
</evidence>
<dbReference type="InterPro" id="IPR044173">
    <property type="entry name" value="CASPL"/>
</dbReference>
<evidence type="ECO:0000256" key="5">
    <source>
        <dbReference type="ARBA" id="ARBA00022692"/>
    </source>
</evidence>
<feature type="region of interest" description="Disordered" evidence="9">
    <location>
        <begin position="1"/>
        <end position="34"/>
    </location>
</feature>
<feature type="transmembrane region" description="Helical" evidence="8">
    <location>
        <begin position="189"/>
        <end position="211"/>
    </location>
</feature>
<comment type="similarity">
    <text evidence="2 8">Belongs to the Casparian strip membrane proteins (CASP) family.</text>
</comment>
<dbReference type="InterPro" id="IPR006459">
    <property type="entry name" value="CASP/CASPL"/>
</dbReference>
<feature type="transmembrane region" description="Helical" evidence="8">
    <location>
        <begin position="136"/>
        <end position="163"/>
    </location>
</feature>
<comment type="subcellular location">
    <subcellularLocation>
        <location evidence="1 8">Cell membrane</location>
        <topology evidence="1 8">Multi-pass membrane protein</topology>
    </subcellularLocation>
</comment>
<protein>
    <recommendedName>
        <fullName evidence="8">CASP-like protein</fullName>
    </recommendedName>
</protein>
<dbReference type="PANTHER" id="PTHR36488">
    <property type="entry name" value="CASP-LIKE PROTEIN 1U1"/>
    <property type="match status" value="1"/>
</dbReference>
<dbReference type="AlphaFoldDB" id="A0AAV9AJB3"/>
<evidence type="ECO:0000256" key="8">
    <source>
        <dbReference type="RuleBase" id="RU361233"/>
    </source>
</evidence>
<evidence type="ECO:0000256" key="2">
    <source>
        <dbReference type="ARBA" id="ARBA00007651"/>
    </source>
</evidence>
<keyword evidence="4 8" id="KW-1003">Cell membrane</keyword>
<feature type="domain" description="Casparian strip membrane protein" evidence="10">
    <location>
        <begin position="51"/>
        <end position="199"/>
    </location>
</feature>
<sequence length="217" mass="23149">MATTNPETSSTTINIGDDKAKSLSLPPPPPSTAAPKATFFRMARAKGGSRRCLSVMDFALRIVAIGATLAAAVTMGTTNESLPFFTPLFRFQASYDDMPAFTFFLIGNAIAGGYLVLSLCYSMVSIVRPRAAGPRLLLLIFDTVMVALTTASASSAAAIVYLAHNGNASANWVQICQQFQNFCQRTSGAVIASFIAVVVLILLVFMSALALRRHSRQ</sequence>
<evidence type="ECO:0000313" key="11">
    <source>
        <dbReference type="EMBL" id="KAK1264228.1"/>
    </source>
</evidence>
<dbReference type="GO" id="GO:0005886">
    <property type="term" value="C:plasma membrane"/>
    <property type="evidence" value="ECO:0007669"/>
    <property type="project" value="UniProtKB-SubCell"/>
</dbReference>
<name>A0AAV9AJB3_ACOGR</name>
<evidence type="ECO:0000259" key="10">
    <source>
        <dbReference type="Pfam" id="PF04535"/>
    </source>
</evidence>
<dbReference type="InterPro" id="IPR006702">
    <property type="entry name" value="CASP_dom"/>
</dbReference>
<evidence type="ECO:0000256" key="4">
    <source>
        <dbReference type="ARBA" id="ARBA00022475"/>
    </source>
</evidence>
<keyword evidence="6 8" id="KW-1133">Transmembrane helix</keyword>
<reference evidence="11" key="2">
    <citation type="submission" date="2023-06" db="EMBL/GenBank/DDBJ databases">
        <authorList>
            <person name="Ma L."/>
            <person name="Liu K.-W."/>
            <person name="Li Z."/>
            <person name="Hsiao Y.-Y."/>
            <person name="Qi Y."/>
            <person name="Fu T."/>
            <person name="Tang G."/>
            <person name="Zhang D."/>
            <person name="Sun W.-H."/>
            <person name="Liu D.-K."/>
            <person name="Li Y."/>
            <person name="Chen G.-Z."/>
            <person name="Liu X.-D."/>
            <person name="Liao X.-Y."/>
            <person name="Jiang Y.-T."/>
            <person name="Yu X."/>
            <person name="Hao Y."/>
            <person name="Huang J."/>
            <person name="Zhao X.-W."/>
            <person name="Ke S."/>
            <person name="Chen Y.-Y."/>
            <person name="Wu W.-L."/>
            <person name="Hsu J.-L."/>
            <person name="Lin Y.-F."/>
            <person name="Huang M.-D."/>
            <person name="Li C.-Y."/>
            <person name="Huang L."/>
            <person name="Wang Z.-W."/>
            <person name="Zhao X."/>
            <person name="Zhong W.-Y."/>
            <person name="Peng D.-H."/>
            <person name="Ahmad S."/>
            <person name="Lan S."/>
            <person name="Zhang J.-S."/>
            <person name="Tsai W.-C."/>
            <person name="Van De Peer Y."/>
            <person name="Liu Z.-J."/>
        </authorList>
    </citation>
    <scope>NUCLEOTIDE SEQUENCE</scope>
    <source>
        <strain evidence="11">SCP</strain>
        <tissue evidence="11">Leaves</tissue>
    </source>
</reference>
<dbReference type="EMBL" id="JAUJYN010000009">
    <property type="protein sequence ID" value="KAK1264228.1"/>
    <property type="molecule type" value="Genomic_DNA"/>
</dbReference>
<proteinExistence type="inferred from homology"/>
<evidence type="ECO:0000256" key="1">
    <source>
        <dbReference type="ARBA" id="ARBA00004651"/>
    </source>
</evidence>